<feature type="signal peptide" evidence="1">
    <location>
        <begin position="1"/>
        <end position="16"/>
    </location>
</feature>
<dbReference type="EMBL" id="JASCZI010031271">
    <property type="protein sequence ID" value="MED6126395.1"/>
    <property type="molecule type" value="Genomic_DNA"/>
</dbReference>
<sequence length="92" mass="10257">MTWIVKWVMWIVGTLAWTSSAKVDNAKWTGFDLSVQKTPKRRRFCGIQNSAFEKVGDVAAEWRANGATKESLTVPLTEVGRHHEQGVRSGPG</sequence>
<gene>
    <name evidence="2" type="ORF">PIB30_077950</name>
</gene>
<dbReference type="Proteomes" id="UP001341840">
    <property type="component" value="Unassembled WGS sequence"/>
</dbReference>
<feature type="chain" id="PRO_5045490814" evidence="1">
    <location>
        <begin position="17"/>
        <end position="92"/>
    </location>
</feature>
<keyword evidence="3" id="KW-1185">Reference proteome</keyword>
<keyword evidence="1" id="KW-0732">Signal</keyword>
<protein>
    <submittedName>
        <fullName evidence="2">Uncharacterized protein</fullName>
    </submittedName>
</protein>
<comment type="caution">
    <text evidence="2">The sequence shown here is derived from an EMBL/GenBank/DDBJ whole genome shotgun (WGS) entry which is preliminary data.</text>
</comment>
<evidence type="ECO:0000313" key="2">
    <source>
        <dbReference type="EMBL" id="MED6126395.1"/>
    </source>
</evidence>
<accession>A0ABU6RR29</accession>
<evidence type="ECO:0000313" key="3">
    <source>
        <dbReference type="Proteomes" id="UP001341840"/>
    </source>
</evidence>
<name>A0ABU6RR29_9FABA</name>
<proteinExistence type="predicted"/>
<evidence type="ECO:0000256" key="1">
    <source>
        <dbReference type="SAM" id="SignalP"/>
    </source>
</evidence>
<organism evidence="2 3">
    <name type="scientific">Stylosanthes scabra</name>
    <dbReference type="NCBI Taxonomy" id="79078"/>
    <lineage>
        <taxon>Eukaryota</taxon>
        <taxon>Viridiplantae</taxon>
        <taxon>Streptophyta</taxon>
        <taxon>Embryophyta</taxon>
        <taxon>Tracheophyta</taxon>
        <taxon>Spermatophyta</taxon>
        <taxon>Magnoliopsida</taxon>
        <taxon>eudicotyledons</taxon>
        <taxon>Gunneridae</taxon>
        <taxon>Pentapetalae</taxon>
        <taxon>rosids</taxon>
        <taxon>fabids</taxon>
        <taxon>Fabales</taxon>
        <taxon>Fabaceae</taxon>
        <taxon>Papilionoideae</taxon>
        <taxon>50 kb inversion clade</taxon>
        <taxon>dalbergioids sensu lato</taxon>
        <taxon>Dalbergieae</taxon>
        <taxon>Pterocarpus clade</taxon>
        <taxon>Stylosanthes</taxon>
    </lineage>
</organism>
<reference evidence="2 3" key="1">
    <citation type="journal article" date="2023" name="Plants (Basel)">
        <title>Bridging the Gap: Combining Genomics and Transcriptomics Approaches to Understand Stylosanthes scabra, an Orphan Legume from the Brazilian Caatinga.</title>
        <authorList>
            <person name="Ferreira-Neto J.R.C."/>
            <person name="da Silva M.D."/>
            <person name="Binneck E."/>
            <person name="de Melo N.F."/>
            <person name="da Silva R.H."/>
            <person name="de Melo A.L.T.M."/>
            <person name="Pandolfi V."/>
            <person name="Bustamante F.O."/>
            <person name="Brasileiro-Vidal A.C."/>
            <person name="Benko-Iseppon A.M."/>
        </authorList>
    </citation>
    <scope>NUCLEOTIDE SEQUENCE [LARGE SCALE GENOMIC DNA]</scope>
    <source>
        <tissue evidence="2">Leaves</tissue>
    </source>
</reference>